<name>A0A1R1WZM2_9FUNG</name>
<organism evidence="1 2">
    <name type="scientific">Smittium culicis</name>
    <dbReference type="NCBI Taxonomy" id="133412"/>
    <lineage>
        <taxon>Eukaryota</taxon>
        <taxon>Fungi</taxon>
        <taxon>Fungi incertae sedis</taxon>
        <taxon>Zoopagomycota</taxon>
        <taxon>Kickxellomycotina</taxon>
        <taxon>Harpellomycetes</taxon>
        <taxon>Harpellales</taxon>
        <taxon>Legeriomycetaceae</taxon>
        <taxon>Smittium</taxon>
    </lineage>
</organism>
<gene>
    <name evidence="1" type="ORF">AYI69_g11309</name>
</gene>
<dbReference type="Gene3D" id="3.60.10.10">
    <property type="entry name" value="Endonuclease/exonuclease/phosphatase"/>
    <property type="match status" value="1"/>
</dbReference>
<dbReference type="SUPFAM" id="SSF56219">
    <property type="entry name" value="DNase I-like"/>
    <property type="match status" value="1"/>
</dbReference>
<reference evidence="2" key="1">
    <citation type="submission" date="2017-01" db="EMBL/GenBank/DDBJ databases">
        <authorList>
            <person name="Wang Y."/>
            <person name="White M."/>
            <person name="Kvist S."/>
            <person name="Moncalvo J.-M."/>
        </authorList>
    </citation>
    <scope>NUCLEOTIDE SEQUENCE [LARGE SCALE GENOMIC DNA]</scope>
    <source>
        <strain evidence="2">ID-206-W2</strain>
    </source>
</reference>
<protein>
    <recommendedName>
        <fullName evidence="3">Endonuclease/exonuclease/phosphatase domain-containing protein</fullName>
    </recommendedName>
</protein>
<evidence type="ECO:0000313" key="2">
    <source>
        <dbReference type="Proteomes" id="UP000187429"/>
    </source>
</evidence>
<evidence type="ECO:0000313" key="1">
    <source>
        <dbReference type="EMBL" id="OMJ07820.1"/>
    </source>
</evidence>
<dbReference type="AlphaFoldDB" id="A0A1R1WZM2"/>
<sequence>MGDLNITKNNYKEGIPATKKKSEWNLIQELMKKFDLVDLRSVLYTEKVLYIWQSHIEKLKAELDHYLVSRNNLHRFTDIDMCVGNTSDLLQFWATFKLKKYKRPSKNPEIWKMNISWLNDEVLTK</sequence>
<comment type="caution">
    <text evidence="1">The sequence shown here is derived from an EMBL/GenBank/DDBJ whole genome shotgun (WGS) entry which is preliminary data.</text>
</comment>
<dbReference type="InterPro" id="IPR036691">
    <property type="entry name" value="Endo/exonu/phosph_ase_sf"/>
</dbReference>
<dbReference type="EMBL" id="LSSM01007559">
    <property type="protein sequence ID" value="OMJ07820.1"/>
    <property type="molecule type" value="Genomic_DNA"/>
</dbReference>
<keyword evidence="2" id="KW-1185">Reference proteome</keyword>
<accession>A0A1R1WZM2</accession>
<dbReference type="Proteomes" id="UP000187429">
    <property type="component" value="Unassembled WGS sequence"/>
</dbReference>
<proteinExistence type="predicted"/>
<evidence type="ECO:0008006" key="3">
    <source>
        <dbReference type="Google" id="ProtNLM"/>
    </source>
</evidence>